<dbReference type="GO" id="GO:0016020">
    <property type="term" value="C:membrane"/>
    <property type="evidence" value="ECO:0007669"/>
    <property type="project" value="TreeGrafter"/>
</dbReference>
<sequence>MGTLTLPDGVPLWIDDRGQGRPLLLLQGLQFPAGYFWQKNLEALAARHRVITLDLRGQGLSGKGSHGHSIAQCADDLAHVIAALDLHDLCLGGVAFGGMVVLDYLQRHGAGRLRSLWLSEMTPRLTNAEGWAHPTFGDFPPEAGAGFAAGVRADRTAALGGFLLGCFATTPDADTLAEMTRQTWLTPTDAVADLIDDMVKPDSRAMLAGISLPTLLIYGRRNNPVMPGEVGRWMAERIPDATLVELPDAGHSPFWDDPAGFNTALGDFAARH</sequence>
<dbReference type="KEGG" id="sand:H3309_00790"/>
<dbReference type="InterPro" id="IPR029058">
    <property type="entry name" value="AB_hydrolase_fold"/>
</dbReference>
<dbReference type="PANTHER" id="PTHR43798:SF31">
    <property type="entry name" value="AB HYDROLASE SUPERFAMILY PROTEIN YCLE"/>
    <property type="match status" value="1"/>
</dbReference>
<reference evidence="3 4" key="1">
    <citation type="submission" date="2020-07" db="EMBL/GenBank/DDBJ databases">
        <title>Complete genome sequence for Sandaracinobacter sp. M6.</title>
        <authorList>
            <person name="Tang Y."/>
            <person name="Liu Q."/>
            <person name="Guo Z."/>
            <person name="Lei P."/>
            <person name="Huang B."/>
        </authorList>
    </citation>
    <scope>NUCLEOTIDE SEQUENCE [LARGE SCALE GENOMIC DNA]</scope>
    <source>
        <strain evidence="3 4">M6</strain>
    </source>
</reference>
<name>A0A7G5II96_9SPHN</name>
<dbReference type="SUPFAM" id="SSF53474">
    <property type="entry name" value="alpha/beta-Hydrolases"/>
    <property type="match status" value="1"/>
</dbReference>
<dbReference type="EMBL" id="CP059851">
    <property type="protein sequence ID" value="QMW23088.1"/>
    <property type="molecule type" value="Genomic_DNA"/>
</dbReference>
<dbReference type="GO" id="GO:0016787">
    <property type="term" value="F:hydrolase activity"/>
    <property type="evidence" value="ECO:0007669"/>
    <property type="project" value="UniProtKB-KW"/>
</dbReference>
<evidence type="ECO:0000256" key="1">
    <source>
        <dbReference type="ARBA" id="ARBA00022801"/>
    </source>
</evidence>
<dbReference type="RefSeq" id="WP_182296595.1">
    <property type="nucleotide sequence ID" value="NZ_CP059851.1"/>
</dbReference>
<evidence type="ECO:0000313" key="3">
    <source>
        <dbReference type="EMBL" id="QMW23088.1"/>
    </source>
</evidence>
<protein>
    <submittedName>
        <fullName evidence="3">Alpha/beta hydrolase</fullName>
    </submittedName>
</protein>
<dbReference type="Gene3D" id="3.40.50.1820">
    <property type="entry name" value="alpha/beta hydrolase"/>
    <property type="match status" value="1"/>
</dbReference>
<evidence type="ECO:0000259" key="2">
    <source>
        <dbReference type="Pfam" id="PF00561"/>
    </source>
</evidence>
<dbReference type="Proteomes" id="UP000515292">
    <property type="component" value="Chromosome"/>
</dbReference>
<dbReference type="PANTHER" id="PTHR43798">
    <property type="entry name" value="MONOACYLGLYCEROL LIPASE"/>
    <property type="match status" value="1"/>
</dbReference>
<keyword evidence="1 3" id="KW-0378">Hydrolase</keyword>
<dbReference type="InterPro" id="IPR000073">
    <property type="entry name" value="AB_hydrolase_1"/>
</dbReference>
<keyword evidence="4" id="KW-1185">Reference proteome</keyword>
<feature type="domain" description="AB hydrolase-1" evidence="2">
    <location>
        <begin position="22"/>
        <end position="258"/>
    </location>
</feature>
<gene>
    <name evidence="3" type="ORF">H3309_00790</name>
</gene>
<proteinExistence type="predicted"/>
<evidence type="ECO:0000313" key="4">
    <source>
        <dbReference type="Proteomes" id="UP000515292"/>
    </source>
</evidence>
<organism evidence="3 4">
    <name type="scientific">Sandaracinobacteroides saxicola</name>
    <dbReference type="NCBI Taxonomy" id="2759707"/>
    <lineage>
        <taxon>Bacteria</taxon>
        <taxon>Pseudomonadati</taxon>
        <taxon>Pseudomonadota</taxon>
        <taxon>Alphaproteobacteria</taxon>
        <taxon>Sphingomonadales</taxon>
        <taxon>Sphingosinicellaceae</taxon>
        <taxon>Sandaracinobacteroides</taxon>
    </lineage>
</organism>
<dbReference type="AlphaFoldDB" id="A0A7G5II96"/>
<dbReference type="InterPro" id="IPR050266">
    <property type="entry name" value="AB_hydrolase_sf"/>
</dbReference>
<dbReference type="Pfam" id="PF00561">
    <property type="entry name" value="Abhydrolase_1"/>
    <property type="match status" value="1"/>
</dbReference>
<accession>A0A7G5II96</accession>